<evidence type="ECO:0000259" key="9">
    <source>
        <dbReference type="PROSITE" id="PS50053"/>
    </source>
</evidence>
<keyword evidence="5" id="KW-0862">Zinc</keyword>
<dbReference type="EMBL" id="JAMYWD010000005">
    <property type="protein sequence ID" value="KAJ4970989.1"/>
    <property type="molecule type" value="Genomic_DNA"/>
</dbReference>
<dbReference type="PRINTS" id="PR00348">
    <property type="entry name" value="UBIQUITIN"/>
</dbReference>
<comment type="similarity">
    <text evidence="3">In the C-terminal section; belongs to the eukaryotic ribosomal protein eS31 family.</text>
</comment>
<evidence type="ECO:0000256" key="6">
    <source>
        <dbReference type="ARBA" id="ARBA00022980"/>
    </source>
</evidence>
<dbReference type="Pfam" id="PF00240">
    <property type="entry name" value="ubiquitin"/>
    <property type="match status" value="1"/>
</dbReference>
<evidence type="ECO:0000256" key="4">
    <source>
        <dbReference type="ARBA" id="ARBA00022499"/>
    </source>
</evidence>
<evidence type="ECO:0000256" key="3">
    <source>
        <dbReference type="ARBA" id="ARBA00009891"/>
    </source>
</evidence>
<comment type="function">
    <text evidence="1">Component of the 40S subunit of the ribosome.</text>
</comment>
<evidence type="ECO:0000256" key="8">
    <source>
        <dbReference type="ARBA" id="ARBA00035123"/>
    </source>
</evidence>
<keyword evidence="6" id="KW-0689">Ribosomal protein</keyword>
<dbReference type="Gene3D" id="6.20.50.150">
    <property type="match status" value="1"/>
</dbReference>
<keyword evidence="7" id="KW-0687">Ribonucleoprotein</keyword>
<evidence type="ECO:0000256" key="7">
    <source>
        <dbReference type="ARBA" id="ARBA00023274"/>
    </source>
</evidence>
<dbReference type="FunFam" id="3.10.20.90:FF:000160">
    <property type="entry name" value="Polyubiquitin-C"/>
    <property type="match status" value="1"/>
</dbReference>
<dbReference type="GO" id="GO:0006412">
    <property type="term" value="P:translation"/>
    <property type="evidence" value="ECO:0007669"/>
    <property type="project" value="InterPro"/>
</dbReference>
<comment type="caution">
    <text evidence="10">The sequence shown here is derived from an EMBL/GenBank/DDBJ whole genome shotgun (WGS) entry which is preliminary data.</text>
</comment>
<dbReference type="SMART" id="SM01402">
    <property type="entry name" value="Ribosomal_S27"/>
    <property type="match status" value="1"/>
</dbReference>
<dbReference type="GO" id="GO:0005840">
    <property type="term" value="C:ribosome"/>
    <property type="evidence" value="ECO:0007669"/>
    <property type="project" value="UniProtKB-KW"/>
</dbReference>
<gene>
    <name evidence="10" type="ORF">NE237_004088</name>
</gene>
<comment type="subunit">
    <text evidence="8">Part of the 40S ribosomal subunit.</text>
</comment>
<comment type="similarity">
    <text evidence="2">In the N-terminal section; belongs to the ubiquitin family.</text>
</comment>
<dbReference type="OrthoDB" id="419317at2759"/>
<keyword evidence="11" id="KW-1185">Reference proteome</keyword>
<dbReference type="PROSITE" id="PS00299">
    <property type="entry name" value="UBIQUITIN_1"/>
    <property type="match status" value="1"/>
</dbReference>
<dbReference type="InterPro" id="IPR011332">
    <property type="entry name" value="Ribosomal_zn-bd"/>
</dbReference>
<dbReference type="InterPro" id="IPR002906">
    <property type="entry name" value="Ribosomal_eS31"/>
</dbReference>
<dbReference type="Pfam" id="PF01599">
    <property type="entry name" value="Ribosomal_S27"/>
    <property type="match status" value="1"/>
</dbReference>
<dbReference type="SMART" id="SM00213">
    <property type="entry name" value="UBQ"/>
    <property type="match status" value="1"/>
</dbReference>
<evidence type="ECO:0000313" key="10">
    <source>
        <dbReference type="EMBL" id="KAJ4970989.1"/>
    </source>
</evidence>
<evidence type="ECO:0000256" key="2">
    <source>
        <dbReference type="ARBA" id="ARBA00008373"/>
    </source>
</evidence>
<sequence length="381" mass="43792">MDRQNPYFVIPALFPFHARSYFSFNSYAHALTLRGDGDEERKVEVFEELQGIVKRLQFEEGSLQKESTVDVRRLAKEDSETMSTLARLGAIPPLNLGIGNDTLSSLLSFYHSISQLNTMDLIYVKMETKDIPAYKTERACPHKLKRLIFQEIKLYITFEILLRLLEPIEGANLRESVTGRTISLEFESSDMTDNVKAKIQEKGGIPSDQQRLIFPGKQLEDRKTLANYNIHKESTLHLVLRLRGEAKKGKKKTYTKHKKKKVKLFVLQFYKVDDSGKVQRLRKECPNAECGAWTFMANHFDHHYCGKCGLTCLSESGRAFKIGFVVMPFNLDSVFFKNFAKYSEFGFCLSSGDVLSFLLLLLLHLSLKFWVRVEGWTISEI</sequence>
<feature type="domain" description="Ubiquitin-like" evidence="9">
    <location>
        <begin position="158"/>
        <end position="245"/>
    </location>
</feature>
<dbReference type="InterPro" id="IPR000626">
    <property type="entry name" value="Ubiquitin-like_dom"/>
</dbReference>
<proteinExistence type="inferred from homology"/>
<dbReference type="InterPro" id="IPR050158">
    <property type="entry name" value="Ubiquitin_ubiquitin-like"/>
</dbReference>
<dbReference type="Proteomes" id="UP001141806">
    <property type="component" value="Unassembled WGS sequence"/>
</dbReference>
<dbReference type="InterPro" id="IPR038582">
    <property type="entry name" value="Ribosomal_eS31_euk-type_sf"/>
</dbReference>
<dbReference type="InterPro" id="IPR019956">
    <property type="entry name" value="Ubiquitin_dom"/>
</dbReference>
<dbReference type="InterPro" id="IPR029071">
    <property type="entry name" value="Ubiquitin-like_domsf"/>
</dbReference>
<keyword evidence="4" id="KW-1017">Isopeptide bond</keyword>
<reference evidence="10" key="1">
    <citation type="journal article" date="2023" name="Plant J.">
        <title>The genome of the king protea, Protea cynaroides.</title>
        <authorList>
            <person name="Chang J."/>
            <person name="Duong T.A."/>
            <person name="Schoeman C."/>
            <person name="Ma X."/>
            <person name="Roodt D."/>
            <person name="Barker N."/>
            <person name="Li Z."/>
            <person name="Van de Peer Y."/>
            <person name="Mizrachi E."/>
        </authorList>
    </citation>
    <scope>NUCLEOTIDE SEQUENCE</scope>
    <source>
        <tissue evidence="10">Young leaves</tissue>
    </source>
</reference>
<dbReference type="Gene3D" id="3.10.20.90">
    <property type="entry name" value="Phosphatidylinositol 3-kinase Catalytic Subunit, Chain A, domain 1"/>
    <property type="match status" value="1"/>
</dbReference>
<dbReference type="GO" id="GO:0003735">
    <property type="term" value="F:structural constituent of ribosome"/>
    <property type="evidence" value="ECO:0007669"/>
    <property type="project" value="InterPro"/>
</dbReference>
<dbReference type="GO" id="GO:0003729">
    <property type="term" value="F:mRNA binding"/>
    <property type="evidence" value="ECO:0007669"/>
    <property type="project" value="UniProtKB-ARBA"/>
</dbReference>
<dbReference type="SUPFAM" id="SSF54236">
    <property type="entry name" value="Ubiquitin-like"/>
    <property type="match status" value="1"/>
</dbReference>
<evidence type="ECO:0000256" key="1">
    <source>
        <dbReference type="ARBA" id="ARBA00002225"/>
    </source>
</evidence>
<dbReference type="SUPFAM" id="SSF57829">
    <property type="entry name" value="Zn-binding ribosomal proteins"/>
    <property type="match status" value="1"/>
</dbReference>
<evidence type="ECO:0000313" key="11">
    <source>
        <dbReference type="Proteomes" id="UP001141806"/>
    </source>
</evidence>
<dbReference type="AlphaFoldDB" id="A0A9Q0KIR8"/>
<accession>A0A9Q0KIR8</accession>
<evidence type="ECO:0000256" key="5">
    <source>
        <dbReference type="ARBA" id="ARBA00022833"/>
    </source>
</evidence>
<dbReference type="InterPro" id="IPR019954">
    <property type="entry name" value="Ubiquitin_CS"/>
</dbReference>
<name>A0A9Q0KIR8_9MAGN</name>
<dbReference type="GO" id="GO:1990904">
    <property type="term" value="C:ribonucleoprotein complex"/>
    <property type="evidence" value="ECO:0007669"/>
    <property type="project" value="UniProtKB-KW"/>
</dbReference>
<dbReference type="PROSITE" id="PS50053">
    <property type="entry name" value="UBIQUITIN_2"/>
    <property type="match status" value="1"/>
</dbReference>
<dbReference type="PANTHER" id="PTHR10666">
    <property type="entry name" value="UBIQUITIN"/>
    <property type="match status" value="1"/>
</dbReference>
<organism evidence="10 11">
    <name type="scientific">Protea cynaroides</name>
    <dbReference type="NCBI Taxonomy" id="273540"/>
    <lineage>
        <taxon>Eukaryota</taxon>
        <taxon>Viridiplantae</taxon>
        <taxon>Streptophyta</taxon>
        <taxon>Embryophyta</taxon>
        <taxon>Tracheophyta</taxon>
        <taxon>Spermatophyta</taxon>
        <taxon>Magnoliopsida</taxon>
        <taxon>Proteales</taxon>
        <taxon>Proteaceae</taxon>
        <taxon>Protea</taxon>
    </lineage>
</organism>
<protein>
    <recommendedName>
        <fullName evidence="9">Ubiquitin-like domain-containing protein</fullName>
    </recommendedName>
</protein>